<dbReference type="InterPro" id="IPR011990">
    <property type="entry name" value="TPR-like_helical_dom_sf"/>
</dbReference>
<organism evidence="1 2">
    <name type="scientific">Komagataeibacter europaeus</name>
    <name type="common">Gluconacetobacter europaeus</name>
    <dbReference type="NCBI Taxonomy" id="33995"/>
    <lineage>
        <taxon>Bacteria</taxon>
        <taxon>Pseudomonadati</taxon>
        <taxon>Pseudomonadota</taxon>
        <taxon>Alphaproteobacteria</taxon>
        <taxon>Acetobacterales</taxon>
        <taxon>Acetobacteraceae</taxon>
        <taxon>Komagataeibacter</taxon>
    </lineage>
</organism>
<evidence type="ECO:0000313" key="1">
    <source>
        <dbReference type="EMBL" id="KON65302.1"/>
    </source>
</evidence>
<name>A0A0M0EJ47_KOMEU</name>
<dbReference type="EMBL" id="LHUQ01000004">
    <property type="protein sequence ID" value="KON65302.1"/>
    <property type="molecule type" value="Genomic_DNA"/>
</dbReference>
<evidence type="ECO:0000313" key="2">
    <source>
        <dbReference type="Proteomes" id="UP000037566"/>
    </source>
</evidence>
<dbReference type="Proteomes" id="UP000037566">
    <property type="component" value="Unassembled WGS sequence"/>
</dbReference>
<keyword evidence="2" id="KW-1185">Reference proteome</keyword>
<evidence type="ECO:0008006" key="3">
    <source>
        <dbReference type="Google" id="ProtNLM"/>
    </source>
</evidence>
<proteinExistence type="predicted"/>
<dbReference type="Gene3D" id="1.25.40.10">
    <property type="entry name" value="Tetratricopeptide repeat domain"/>
    <property type="match status" value="4"/>
</dbReference>
<dbReference type="InterPro" id="IPR016024">
    <property type="entry name" value="ARM-type_fold"/>
</dbReference>
<dbReference type="InterPro" id="IPR019734">
    <property type="entry name" value="TPR_rpt"/>
</dbReference>
<reference evidence="1" key="1">
    <citation type="submission" date="2015-08" db="EMBL/GenBank/DDBJ databases">
        <title>Draft genome sequence of Komagataeibacter europaeus CECT 8546 a cellulose producer strain from vinegar produced by the traditional method.</title>
        <authorList>
            <person name="Poehlein A."/>
            <person name="Valera M.J."/>
            <person name="Haack F.S."/>
            <person name="Mas A."/>
            <person name="Daniel R."/>
            <person name="Streit W.R."/>
            <person name="Mateo E."/>
        </authorList>
    </citation>
    <scope>NUCLEOTIDE SEQUENCE [LARGE SCALE GENOMIC DNA]</scope>
    <source>
        <strain evidence="1">CECT 8546</strain>
    </source>
</reference>
<dbReference type="PANTHER" id="PTHR19959:SF119">
    <property type="entry name" value="FUNGAL LIPASE-LIKE DOMAIN-CONTAINING PROTEIN"/>
    <property type="match status" value="1"/>
</dbReference>
<dbReference type="STRING" id="33995.KOEU_11420"/>
<comment type="caution">
    <text evidence="1">The sequence shown here is derived from an EMBL/GenBank/DDBJ whole genome shotgun (WGS) entry which is preliminary data.</text>
</comment>
<dbReference type="PATRIC" id="fig|33995.3.peg.1268"/>
<protein>
    <recommendedName>
        <fullName evidence="3">Tetratricopeptide repeat protein</fullName>
    </recommendedName>
</protein>
<dbReference type="SUPFAM" id="SSF48371">
    <property type="entry name" value="ARM repeat"/>
    <property type="match status" value="1"/>
</dbReference>
<dbReference type="PANTHER" id="PTHR19959">
    <property type="entry name" value="KINESIN LIGHT CHAIN"/>
    <property type="match status" value="1"/>
</dbReference>
<accession>A0A0M0EJ47</accession>
<dbReference type="SUPFAM" id="SSF48452">
    <property type="entry name" value="TPR-like"/>
    <property type="match status" value="1"/>
</dbReference>
<sequence length="1434" mass="157130">MTGRPSGPHDRGGAADIFLGALDHNSGESLFIVLFIHGYSQVMSRNHRMHESRTRNTVLQIICNDPGTAEPVSHSLDLAACAPAPAETGSRRSLARILHPGNSHDIPFQGHGERLDALRQWMADTTRDVSVQIITGRPGQGKTRLGTELAARAREDGWMAGFLPPGNAGIFPDAPFTTVWQQPTLVIIDNAAGRATQVGAWLRALVRQPCPAHPLRLVLLERAGLDTLWVNEIFSPDDAADAALPALLSPAQWPDLPPLTGADARYAVFAAAYRATSGSAPPLDTAMMLRHKLDELAREGSTLFLIALGFVAAREGLLAARTLGIPSLLSRMVKEEVRRIEALWQADGGMPEDMQPQAWHLTGISALCGGMDAATLRQVAQAEAPASQPDAPARMEACLHALRMAQPGCDGGTAVSLPGMVAGALGMHLVMSQGTEILNRLPATPSLRLPLVAGTVRACQPAWEIGDNRPLAWLEHLTGLCIADHDALLALARHLPRQGTRIQAIALDVAERLTASLRADGASAPTAPLGRALTALFHRHADLWQPEQARHAAREAMAVQTALAARDPACRPAAAASLHDIARYDNGLDAPAAAQPMARQAVAAYTALAEDDPATFRPYRARSLYQVARAQHDLDQPMAARRTLRRAIAIQTRLADASPVTFQPDLAASLLLLSSCQASLRAYEEARETALEAVILYTALAHDYPDTFQPALADSLHQLANHQLELSQDEAALKSMEEAVSLQFAFTERRQDAGLPELAAYLVTLTRCHGALGRVADCHHTLREAIRLYRILAEKGPDIFRLPLARELERFNMHSSPTDPALRVENMHAMQEAADLYGTLAQTDPKRFTPRQAHILTELSQRQERWDQHDEAIASGTAAVRLYMDLTLKDPDQFHEAMLEAFRDVAGLLMGDRTDDCLSLLRDVLALYRDIVARNPDNLQMRMQLATLLLGQTVVTLELGLPEQIYAPWHEGLGMMMELAALCPGTFADELKRVLSDLENMTREDSTAKEVYLALWHEAIDDLTSLVHQHPAIFTPVLIGSLEKLSQQLLNNGQPEQALQAIQRAISVHHGRMDKQIIDDCQRHVALARSMDILAYIYKTQDQYDDMRRVAEAIIAIYQQLIDRGEEGLEWELAKKYSVLGMCQMHLAQTKGSLASTTSAISRFRRLIEQDTSISSPGLGALEPALAANLARASSLHDTLGQHAAALQAVTEAIDLYSRLARQEPADFSAPLAECLRALPRLRQAATGRDDSMADTLDAVELYRTLADAYPEQFLPDLACFLVRLCTCQWQGGVPAWADALQSAQEAAAIYARLYASDPDRHRAGYADSLYKTFLCHNGLEQLDQALGALKEALSLYRILVIDHPQDFRPQLAPCLLDLAQYLITYKDYDTALHTVHEATSLLTDLAQTDRATFQPVLKKARAMHGLIVRKRSR</sequence>
<dbReference type="SMART" id="SM00028">
    <property type="entry name" value="TPR"/>
    <property type="match status" value="7"/>
</dbReference>
<gene>
    <name evidence="1" type="ORF">KOEU_11420</name>
</gene>